<evidence type="ECO:0000259" key="7">
    <source>
        <dbReference type="PROSITE" id="PS51032"/>
    </source>
</evidence>
<evidence type="ECO:0000313" key="9">
    <source>
        <dbReference type="Proteomes" id="UP000822688"/>
    </source>
</evidence>
<name>A0A8T0I5C0_CERPU</name>
<dbReference type="SUPFAM" id="SSF54171">
    <property type="entry name" value="DNA-binding domain"/>
    <property type="match status" value="1"/>
</dbReference>
<evidence type="ECO:0000313" key="8">
    <source>
        <dbReference type="EMBL" id="KAG0578810.1"/>
    </source>
</evidence>
<evidence type="ECO:0000256" key="4">
    <source>
        <dbReference type="ARBA" id="ARBA00023163"/>
    </source>
</evidence>
<dbReference type="PANTHER" id="PTHR31190">
    <property type="entry name" value="DNA-BINDING DOMAIN"/>
    <property type="match status" value="1"/>
</dbReference>
<dbReference type="PRINTS" id="PR00367">
    <property type="entry name" value="ETHRSPELEMNT"/>
</dbReference>
<comment type="caution">
    <text evidence="8">The sequence shown here is derived from an EMBL/GenBank/DDBJ whole genome shotgun (WGS) entry which is preliminary data.</text>
</comment>
<comment type="subcellular location">
    <subcellularLocation>
        <location evidence="1">Nucleus</location>
    </subcellularLocation>
</comment>
<dbReference type="InterPro" id="IPR036955">
    <property type="entry name" value="AP2/ERF_dom_sf"/>
</dbReference>
<dbReference type="FunFam" id="3.30.730.10:FF:000001">
    <property type="entry name" value="Ethylene-responsive transcription factor 2"/>
    <property type="match status" value="1"/>
</dbReference>
<feature type="domain" description="AP2/ERF" evidence="7">
    <location>
        <begin position="243"/>
        <end position="301"/>
    </location>
</feature>
<dbReference type="Pfam" id="PF00847">
    <property type="entry name" value="AP2"/>
    <property type="match status" value="1"/>
</dbReference>
<keyword evidence="4" id="KW-0804">Transcription</keyword>
<dbReference type="AlphaFoldDB" id="A0A8T0I5C0"/>
<dbReference type="GO" id="GO:0005634">
    <property type="term" value="C:nucleus"/>
    <property type="evidence" value="ECO:0007669"/>
    <property type="project" value="UniProtKB-SubCell"/>
</dbReference>
<keyword evidence="3" id="KW-0238">DNA-binding</keyword>
<dbReference type="InterPro" id="IPR001471">
    <property type="entry name" value="AP2/ERF_dom"/>
</dbReference>
<dbReference type="Proteomes" id="UP000822688">
    <property type="component" value="Chromosome 4"/>
</dbReference>
<keyword evidence="9" id="KW-1185">Reference proteome</keyword>
<dbReference type="GO" id="GO:0003700">
    <property type="term" value="F:DNA-binding transcription factor activity"/>
    <property type="evidence" value="ECO:0007669"/>
    <property type="project" value="InterPro"/>
</dbReference>
<reference evidence="8" key="1">
    <citation type="submission" date="2020-06" db="EMBL/GenBank/DDBJ databases">
        <title>WGS assembly of Ceratodon purpureus strain R40.</title>
        <authorList>
            <person name="Carey S.B."/>
            <person name="Jenkins J."/>
            <person name="Shu S."/>
            <person name="Lovell J.T."/>
            <person name="Sreedasyam A."/>
            <person name="Maumus F."/>
            <person name="Tiley G.P."/>
            <person name="Fernandez-Pozo N."/>
            <person name="Barry K."/>
            <person name="Chen C."/>
            <person name="Wang M."/>
            <person name="Lipzen A."/>
            <person name="Daum C."/>
            <person name="Saski C.A."/>
            <person name="Payton A.C."/>
            <person name="Mcbreen J.C."/>
            <person name="Conrad R.E."/>
            <person name="Kollar L.M."/>
            <person name="Olsson S."/>
            <person name="Huttunen S."/>
            <person name="Landis J.B."/>
            <person name="Wickett N.J."/>
            <person name="Johnson M.G."/>
            <person name="Rensing S.A."/>
            <person name="Grimwood J."/>
            <person name="Schmutz J."/>
            <person name="Mcdaniel S.F."/>
        </authorList>
    </citation>
    <scope>NUCLEOTIDE SEQUENCE</scope>
    <source>
        <strain evidence="8">R40</strain>
    </source>
</reference>
<dbReference type="PANTHER" id="PTHR31190:SF484">
    <property type="entry name" value="AP2_ERF DOMAIN-CONTAINING PROTEIN"/>
    <property type="match status" value="1"/>
</dbReference>
<proteinExistence type="predicted"/>
<dbReference type="InterPro" id="IPR016177">
    <property type="entry name" value="DNA-bd_dom_sf"/>
</dbReference>
<gene>
    <name evidence="8" type="ORF">KC19_4G050800</name>
</gene>
<organism evidence="8 9">
    <name type="scientific">Ceratodon purpureus</name>
    <name type="common">Fire moss</name>
    <name type="synonym">Dicranum purpureum</name>
    <dbReference type="NCBI Taxonomy" id="3225"/>
    <lineage>
        <taxon>Eukaryota</taxon>
        <taxon>Viridiplantae</taxon>
        <taxon>Streptophyta</taxon>
        <taxon>Embryophyta</taxon>
        <taxon>Bryophyta</taxon>
        <taxon>Bryophytina</taxon>
        <taxon>Bryopsida</taxon>
        <taxon>Dicranidae</taxon>
        <taxon>Pseudoditrichales</taxon>
        <taxon>Ditrichaceae</taxon>
        <taxon>Ceratodon</taxon>
    </lineage>
</organism>
<evidence type="ECO:0000256" key="3">
    <source>
        <dbReference type="ARBA" id="ARBA00023125"/>
    </source>
</evidence>
<evidence type="ECO:0000256" key="6">
    <source>
        <dbReference type="SAM" id="MobiDB-lite"/>
    </source>
</evidence>
<evidence type="ECO:0000256" key="1">
    <source>
        <dbReference type="ARBA" id="ARBA00004123"/>
    </source>
</evidence>
<dbReference type="EMBL" id="CM026424">
    <property type="protein sequence ID" value="KAG0578810.1"/>
    <property type="molecule type" value="Genomic_DNA"/>
</dbReference>
<dbReference type="GO" id="GO:0009873">
    <property type="term" value="P:ethylene-activated signaling pathway"/>
    <property type="evidence" value="ECO:0007669"/>
    <property type="project" value="InterPro"/>
</dbReference>
<dbReference type="SMART" id="SM00380">
    <property type="entry name" value="AP2"/>
    <property type="match status" value="1"/>
</dbReference>
<dbReference type="CDD" id="cd00018">
    <property type="entry name" value="AP2"/>
    <property type="match status" value="1"/>
</dbReference>
<feature type="region of interest" description="Disordered" evidence="6">
    <location>
        <begin position="190"/>
        <end position="246"/>
    </location>
</feature>
<keyword evidence="2" id="KW-0805">Transcription regulation</keyword>
<feature type="compositionally biased region" description="Polar residues" evidence="6">
    <location>
        <begin position="101"/>
        <end position="110"/>
    </location>
</feature>
<evidence type="ECO:0000256" key="2">
    <source>
        <dbReference type="ARBA" id="ARBA00023015"/>
    </source>
</evidence>
<feature type="region of interest" description="Disordered" evidence="6">
    <location>
        <begin position="331"/>
        <end position="367"/>
    </location>
</feature>
<dbReference type="GO" id="GO:0003677">
    <property type="term" value="F:DNA binding"/>
    <property type="evidence" value="ECO:0007669"/>
    <property type="project" value="UniProtKB-KW"/>
</dbReference>
<feature type="region of interest" description="Disordered" evidence="6">
    <location>
        <begin position="101"/>
        <end position="136"/>
    </location>
</feature>
<accession>A0A8T0I5C0</accession>
<dbReference type="InterPro" id="IPR044808">
    <property type="entry name" value="ERF_plant"/>
</dbReference>
<protein>
    <recommendedName>
        <fullName evidence="7">AP2/ERF domain-containing protein</fullName>
    </recommendedName>
</protein>
<feature type="compositionally biased region" description="Polar residues" evidence="6">
    <location>
        <begin position="198"/>
        <end position="209"/>
    </location>
</feature>
<dbReference type="Gene3D" id="3.30.730.10">
    <property type="entry name" value="AP2/ERF domain"/>
    <property type="match status" value="1"/>
</dbReference>
<evidence type="ECO:0000256" key="5">
    <source>
        <dbReference type="ARBA" id="ARBA00023242"/>
    </source>
</evidence>
<keyword evidence="5" id="KW-0539">Nucleus</keyword>
<sequence length="419" mass="45564">MEYESTGLSCLESFFVSDFDHEKGLVSQQSSSQNHEHEGPLSTQVHCASNKYLSPELYSCRTSRSLDALALPLDRCTLEADTKTTSTYSMLDDLMAGMLQDESSAPSKGQYSCPGLSPWESRSVPPNTPELSQGDGGHELTLLNENDVDDMFLELSFTKNGQWTLLSPCKSTTAGTTPNFSPQVMSVKSDEPLHRSSESITATTMLQTRETGDRESNSNADAGSAATPTKRRKAHGYPTRQSHYRGVRQRPWGKFAAEIRDSSRHGSRLWLGTFDTAVEAALAYDDAAIRLRGSRALLNFPLRAASGRNVQLLTTTRPKALKLAAQERANNITSSGGNPCQHASHKGQQELITNPDRPGVHSGSLSNQARTDLGAASSASSARSYYDSATYIVESSSAWQVRGHTRSSPYEKFGGAGRL</sequence>
<dbReference type="PROSITE" id="PS51032">
    <property type="entry name" value="AP2_ERF"/>
    <property type="match status" value="1"/>
</dbReference>